<dbReference type="SUPFAM" id="SSF53686">
    <property type="entry name" value="Tryptophan synthase beta subunit-like PLP-dependent enzymes"/>
    <property type="match status" value="1"/>
</dbReference>
<name>A0A1F5VGF4_9BACT</name>
<evidence type="ECO:0000256" key="2">
    <source>
        <dbReference type="ARBA" id="ARBA00004979"/>
    </source>
</evidence>
<dbReference type="PIRSF" id="PIRSF038945">
    <property type="entry name" value="Thr_synthase"/>
    <property type="match status" value="1"/>
</dbReference>
<feature type="binding site" evidence="13">
    <location>
        <begin position="196"/>
        <end position="200"/>
    </location>
    <ligand>
        <name>pyridoxal 5'-phosphate</name>
        <dbReference type="ChEBI" id="CHEBI:597326"/>
    </ligand>
</feature>
<feature type="modified residue" description="N6-(pyridoxal phosphate)lysine" evidence="14">
    <location>
        <position position="69"/>
    </location>
</feature>
<comment type="caution">
    <text evidence="16">The sequence shown here is derived from an EMBL/GenBank/DDBJ whole genome shotgun (WGS) entry which is preliminary data.</text>
</comment>
<evidence type="ECO:0000256" key="9">
    <source>
        <dbReference type="ARBA" id="ARBA00023239"/>
    </source>
</evidence>
<dbReference type="PROSITE" id="PS00165">
    <property type="entry name" value="DEHYDRATASE_SER_THR"/>
    <property type="match status" value="1"/>
</dbReference>
<keyword evidence="6 12" id="KW-0028">Amino-acid biosynthesis</keyword>
<feature type="binding site" evidence="13">
    <location>
        <position position="95"/>
    </location>
    <ligand>
        <name>pyridoxal 5'-phosphate</name>
        <dbReference type="ChEBI" id="CHEBI:597326"/>
    </ligand>
</feature>
<proteinExistence type="inferred from homology"/>
<dbReference type="AlphaFoldDB" id="A0A1F5VGF4"/>
<evidence type="ECO:0000313" key="16">
    <source>
        <dbReference type="EMBL" id="OGF62420.1"/>
    </source>
</evidence>
<comment type="pathway">
    <text evidence="2 12">Amino-acid biosynthesis; L-threonine biosynthesis; L-threonine from L-aspartate: step 5/5.</text>
</comment>
<evidence type="ECO:0000256" key="7">
    <source>
        <dbReference type="ARBA" id="ARBA00022697"/>
    </source>
</evidence>
<keyword evidence="8 12" id="KW-0663">Pyridoxal phosphate</keyword>
<dbReference type="PANTHER" id="PTHR48078:SF6">
    <property type="entry name" value="L-THREONINE DEHYDRATASE CATABOLIC TDCB"/>
    <property type="match status" value="1"/>
</dbReference>
<dbReference type="Gene3D" id="3.40.50.1100">
    <property type="match status" value="2"/>
</dbReference>
<protein>
    <recommendedName>
        <fullName evidence="5 11">Threonine synthase</fullName>
        <ecNumber evidence="4 11">4.2.3.1</ecNumber>
    </recommendedName>
</protein>
<dbReference type="PANTHER" id="PTHR48078">
    <property type="entry name" value="THREONINE DEHYDRATASE, MITOCHONDRIAL-RELATED"/>
    <property type="match status" value="1"/>
</dbReference>
<accession>A0A1F5VGF4</accession>
<dbReference type="InterPro" id="IPR001926">
    <property type="entry name" value="TrpB-like_PALP"/>
</dbReference>
<dbReference type="GO" id="GO:0006565">
    <property type="term" value="P:L-serine catabolic process"/>
    <property type="evidence" value="ECO:0007669"/>
    <property type="project" value="TreeGrafter"/>
</dbReference>
<evidence type="ECO:0000256" key="4">
    <source>
        <dbReference type="ARBA" id="ARBA00013028"/>
    </source>
</evidence>
<dbReference type="GO" id="GO:0030170">
    <property type="term" value="F:pyridoxal phosphate binding"/>
    <property type="evidence" value="ECO:0007669"/>
    <property type="project" value="InterPro"/>
</dbReference>
<dbReference type="UniPathway" id="UPA00050">
    <property type="reaction ID" value="UER00065"/>
</dbReference>
<dbReference type="STRING" id="1798325.A2834_00105"/>
<dbReference type="GO" id="GO:0004795">
    <property type="term" value="F:threonine synthase activity"/>
    <property type="evidence" value="ECO:0007669"/>
    <property type="project" value="UniProtKB-UniRule"/>
</dbReference>
<gene>
    <name evidence="16" type="ORF">A2834_00105</name>
</gene>
<evidence type="ECO:0000256" key="10">
    <source>
        <dbReference type="ARBA" id="ARBA00049144"/>
    </source>
</evidence>
<dbReference type="CDD" id="cd01563">
    <property type="entry name" value="Thr-synth_1"/>
    <property type="match status" value="1"/>
</dbReference>
<comment type="catalytic activity">
    <reaction evidence="10 12">
        <text>O-phospho-L-homoserine + H2O = L-threonine + phosphate</text>
        <dbReference type="Rhea" id="RHEA:10840"/>
        <dbReference type="ChEBI" id="CHEBI:15377"/>
        <dbReference type="ChEBI" id="CHEBI:43474"/>
        <dbReference type="ChEBI" id="CHEBI:57590"/>
        <dbReference type="ChEBI" id="CHEBI:57926"/>
        <dbReference type="EC" id="4.2.3.1"/>
    </reaction>
</comment>
<dbReference type="GO" id="GO:0009088">
    <property type="term" value="P:threonine biosynthetic process"/>
    <property type="evidence" value="ECO:0007669"/>
    <property type="project" value="UniProtKB-UniRule"/>
</dbReference>
<keyword evidence="7 12" id="KW-0791">Threonine biosynthesis</keyword>
<sequence>MGLIEKYLDLMPPEIQAIPKENIVTLGEGSTPLWRADRLKEYLNEKYGRFESDIYLKDEGKNYPTGSFKDRGMTTAVSYEKFLGRKAEICASTGNTLAAAATFCARAGIKLFGLLPDGKVALGKISQAFACGAEVIQVRGNFDEAFRIVKEIVAKNPDIGLLNSLNPNRMPGQMTGAYEICDKLGRAPTYHYIPVGNAGNITAYWWGYKKYIEIGKIQPFNRPAMRGYQAAGAAPIVLNRIVESPETVASAIRIGNPARWEDAKTARRESVGIIDSVTDEEILEAYALLPRLEQIFCEPASAASVAGLIKDVKMRRLYFDKSYIAVCVLTGHGLKDPVTAERVFTKNPIVVDAKFDAVMDVIKM</sequence>
<reference evidence="16 17" key="1">
    <citation type="journal article" date="2016" name="Nat. Commun.">
        <title>Thousands of microbial genomes shed light on interconnected biogeochemical processes in an aquifer system.</title>
        <authorList>
            <person name="Anantharaman K."/>
            <person name="Brown C.T."/>
            <person name="Hug L.A."/>
            <person name="Sharon I."/>
            <person name="Castelle C.J."/>
            <person name="Probst A.J."/>
            <person name="Thomas B.C."/>
            <person name="Singh A."/>
            <person name="Wilkins M.J."/>
            <person name="Karaoz U."/>
            <person name="Brodie E.L."/>
            <person name="Williams K.H."/>
            <person name="Hubbard S.S."/>
            <person name="Banfield J.F."/>
        </authorList>
    </citation>
    <scope>NUCLEOTIDE SEQUENCE [LARGE SCALE GENOMIC DNA]</scope>
</reference>
<evidence type="ECO:0000256" key="11">
    <source>
        <dbReference type="NCBIfam" id="TIGR00260"/>
    </source>
</evidence>
<feature type="binding site" evidence="13">
    <location>
        <position position="330"/>
    </location>
    <ligand>
        <name>pyridoxal 5'-phosphate</name>
        <dbReference type="ChEBI" id="CHEBI:597326"/>
    </ligand>
</feature>
<dbReference type="InterPro" id="IPR036052">
    <property type="entry name" value="TrpB-like_PALP_sf"/>
</dbReference>
<keyword evidence="9 12" id="KW-0456">Lyase</keyword>
<evidence type="ECO:0000256" key="5">
    <source>
        <dbReference type="ARBA" id="ARBA00018679"/>
    </source>
</evidence>
<dbReference type="GO" id="GO:0006567">
    <property type="term" value="P:L-threonine catabolic process"/>
    <property type="evidence" value="ECO:0007669"/>
    <property type="project" value="TreeGrafter"/>
</dbReference>
<evidence type="ECO:0000256" key="12">
    <source>
        <dbReference type="PIRNR" id="PIRNR038945"/>
    </source>
</evidence>
<dbReference type="EMBL" id="MFHD01000018">
    <property type="protein sequence ID" value="OGF62420.1"/>
    <property type="molecule type" value="Genomic_DNA"/>
</dbReference>
<evidence type="ECO:0000256" key="1">
    <source>
        <dbReference type="ARBA" id="ARBA00001933"/>
    </source>
</evidence>
<dbReference type="InterPro" id="IPR004450">
    <property type="entry name" value="Thr_synthase-like"/>
</dbReference>
<dbReference type="InterPro" id="IPR026260">
    <property type="entry name" value="Thr_Synthase_bac/arc"/>
</dbReference>
<dbReference type="Proteomes" id="UP000179251">
    <property type="component" value="Unassembled WGS sequence"/>
</dbReference>
<evidence type="ECO:0000256" key="13">
    <source>
        <dbReference type="PIRSR" id="PIRSR038945-1"/>
    </source>
</evidence>
<dbReference type="Pfam" id="PF00291">
    <property type="entry name" value="PALP"/>
    <property type="match status" value="1"/>
</dbReference>
<evidence type="ECO:0000313" key="17">
    <source>
        <dbReference type="Proteomes" id="UP000179251"/>
    </source>
</evidence>
<comment type="function">
    <text evidence="12">Catalyzes the gamma-elimination of phosphate from L-phosphohomoserine and the beta-addition of water to produce L-threonine.</text>
</comment>
<organism evidence="16 17">
    <name type="scientific">Candidatus Giovannonibacteria bacterium RIFCSPHIGHO2_01_FULL_45_23</name>
    <dbReference type="NCBI Taxonomy" id="1798325"/>
    <lineage>
        <taxon>Bacteria</taxon>
        <taxon>Candidatus Giovannoniibacteriota</taxon>
    </lineage>
</organism>
<dbReference type="GO" id="GO:0003941">
    <property type="term" value="F:L-serine ammonia-lyase activity"/>
    <property type="evidence" value="ECO:0007669"/>
    <property type="project" value="TreeGrafter"/>
</dbReference>
<dbReference type="InterPro" id="IPR000634">
    <property type="entry name" value="Ser/Thr_deHydtase_PyrdxlP-BS"/>
</dbReference>
<evidence type="ECO:0000256" key="3">
    <source>
        <dbReference type="ARBA" id="ARBA00005517"/>
    </source>
</evidence>
<dbReference type="GO" id="GO:0004794">
    <property type="term" value="F:threonine deaminase activity"/>
    <property type="evidence" value="ECO:0007669"/>
    <property type="project" value="TreeGrafter"/>
</dbReference>
<comment type="similarity">
    <text evidence="3 12">Belongs to the threonine synthase family.</text>
</comment>
<comment type="cofactor">
    <cofactor evidence="1 12 13">
        <name>pyridoxal 5'-phosphate</name>
        <dbReference type="ChEBI" id="CHEBI:597326"/>
    </cofactor>
</comment>
<dbReference type="GO" id="GO:0009097">
    <property type="term" value="P:isoleucine biosynthetic process"/>
    <property type="evidence" value="ECO:0007669"/>
    <property type="project" value="TreeGrafter"/>
</dbReference>
<feature type="domain" description="Tryptophan synthase beta chain-like PALP" evidence="15">
    <location>
        <begin position="24"/>
        <end position="331"/>
    </location>
</feature>
<evidence type="ECO:0000256" key="14">
    <source>
        <dbReference type="PIRSR" id="PIRSR038945-2"/>
    </source>
</evidence>
<dbReference type="NCBIfam" id="TIGR00260">
    <property type="entry name" value="thrC"/>
    <property type="match status" value="1"/>
</dbReference>
<evidence type="ECO:0000256" key="6">
    <source>
        <dbReference type="ARBA" id="ARBA00022605"/>
    </source>
</evidence>
<dbReference type="InterPro" id="IPR050147">
    <property type="entry name" value="Ser/Thr_Dehydratase"/>
</dbReference>
<evidence type="ECO:0000259" key="15">
    <source>
        <dbReference type="Pfam" id="PF00291"/>
    </source>
</evidence>
<dbReference type="EC" id="4.2.3.1" evidence="4 11"/>
<evidence type="ECO:0000256" key="8">
    <source>
        <dbReference type="ARBA" id="ARBA00022898"/>
    </source>
</evidence>